<dbReference type="GO" id="GO:0050839">
    <property type="term" value="F:cell adhesion molecule binding"/>
    <property type="evidence" value="ECO:0007669"/>
    <property type="project" value="TreeGrafter"/>
</dbReference>
<keyword evidence="3 6" id="KW-1133">Transmembrane helix</keyword>
<dbReference type="InterPro" id="IPR036179">
    <property type="entry name" value="Ig-like_dom_sf"/>
</dbReference>
<dbReference type="GO" id="GO:0001675">
    <property type="term" value="P:acrosome assembly"/>
    <property type="evidence" value="ECO:0007669"/>
    <property type="project" value="TreeGrafter"/>
</dbReference>
<dbReference type="GO" id="GO:0002891">
    <property type="term" value="P:positive regulation of immunoglobulin mediated immune response"/>
    <property type="evidence" value="ECO:0007669"/>
    <property type="project" value="TreeGrafter"/>
</dbReference>
<dbReference type="PANTHER" id="PTHR47387">
    <property type="entry name" value="NECTIN-2"/>
    <property type="match status" value="1"/>
</dbReference>
<dbReference type="GO" id="GO:0005886">
    <property type="term" value="C:plasma membrane"/>
    <property type="evidence" value="ECO:0007669"/>
    <property type="project" value="TreeGrafter"/>
</dbReference>
<keyword evidence="4 6" id="KW-0472">Membrane</keyword>
<evidence type="ECO:0000259" key="7">
    <source>
        <dbReference type="PROSITE" id="PS50835"/>
    </source>
</evidence>
<dbReference type="GO" id="GO:0050862">
    <property type="term" value="P:positive regulation of T cell receptor signaling pathway"/>
    <property type="evidence" value="ECO:0007669"/>
    <property type="project" value="TreeGrafter"/>
</dbReference>
<dbReference type="GO" id="GO:0002860">
    <property type="term" value="P:positive regulation of natural killer cell mediated cytotoxicity directed against tumor cell target"/>
    <property type="evidence" value="ECO:0007669"/>
    <property type="project" value="TreeGrafter"/>
</dbReference>
<evidence type="ECO:0000256" key="1">
    <source>
        <dbReference type="ARBA" id="ARBA00004167"/>
    </source>
</evidence>
<dbReference type="InterPro" id="IPR003599">
    <property type="entry name" value="Ig_sub"/>
</dbReference>
<dbReference type="InterPro" id="IPR052659">
    <property type="entry name" value="Nectin/PVR"/>
</dbReference>
<dbReference type="Pfam" id="PF08205">
    <property type="entry name" value="C2-set_2"/>
    <property type="match status" value="1"/>
</dbReference>
<dbReference type="eggNOG" id="ENOG502QWSY">
    <property type="taxonomic scope" value="Eukaryota"/>
</dbReference>
<sequence length="344" mass="37683">VHVEAPAQVLGFLDANITLPCHLQSLARGMQVVQVLWLLEDTHESVAMFHPMKNPSFSDPARMEFVATRRGPGLQDGSLVVRSLRANDEANYTCEFVTFPQGSGKASTSLRVLAKPQNQPEVLETHVQLNPEPVPVARCVSTGGRPPAHISWSSPLDWKANMSQEPGPLPGTVNVISHLILVPSSQIDGKKVTCKVEHESFKEPELLNVTLTVHYPPEVSISGYNDSWYLGLNNVNLSCDARSNPKPTAYMWNTTMGRLPPSAVPQGHQLLIHTVDESINTTFICSVSNAIETGQAELTVLVRDRPPGEQSHLGIKASRITALVLALLLPVALLLYFLVFKRKC</sequence>
<dbReference type="InterPro" id="IPR007110">
    <property type="entry name" value="Ig-like_dom"/>
</dbReference>
<keyword evidence="2 6" id="KW-0812">Transmembrane</keyword>
<name>G3T614_LOXAF</name>
<dbReference type="GO" id="GO:0007156">
    <property type="term" value="P:homophilic cell adhesion via plasma membrane adhesion molecules"/>
    <property type="evidence" value="ECO:0007669"/>
    <property type="project" value="TreeGrafter"/>
</dbReference>
<dbReference type="SMART" id="SM00409">
    <property type="entry name" value="IG"/>
    <property type="match status" value="3"/>
</dbReference>
<feature type="domain" description="Ig-like" evidence="7">
    <location>
        <begin position="120"/>
        <end position="210"/>
    </location>
</feature>
<dbReference type="Ensembl" id="ENSLAFT00000010661.3">
    <property type="protein sequence ID" value="ENSLAFP00000008923.3"/>
    <property type="gene ID" value="ENSLAFG00000010661.3"/>
</dbReference>
<dbReference type="GO" id="GO:0043296">
    <property type="term" value="C:apical junction complex"/>
    <property type="evidence" value="ECO:0007669"/>
    <property type="project" value="TreeGrafter"/>
</dbReference>
<feature type="domain" description="Ig-like" evidence="7">
    <location>
        <begin position="17"/>
        <end position="111"/>
    </location>
</feature>
<keyword evidence="9" id="KW-1185">Reference proteome</keyword>
<feature type="domain" description="Ig-like" evidence="7">
    <location>
        <begin position="217"/>
        <end position="299"/>
    </location>
</feature>
<keyword evidence="5" id="KW-1015">Disulfide bond</keyword>
<evidence type="ECO:0000256" key="3">
    <source>
        <dbReference type="ARBA" id="ARBA00022989"/>
    </source>
</evidence>
<dbReference type="STRING" id="9785.ENSLAFP00000008923"/>
<protein>
    <recommendedName>
        <fullName evidence="7">Ig-like domain-containing protein</fullName>
    </recommendedName>
</protein>
<dbReference type="InterPro" id="IPR013783">
    <property type="entry name" value="Ig-like_fold"/>
</dbReference>
<dbReference type="PROSITE" id="PS50835">
    <property type="entry name" value="IG_LIKE"/>
    <property type="match status" value="3"/>
</dbReference>
<evidence type="ECO:0000256" key="4">
    <source>
        <dbReference type="ARBA" id="ARBA00023136"/>
    </source>
</evidence>
<dbReference type="InterPro" id="IPR013106">
    <property type="entry name" value="Ig_V-set"/>
</dbReference>
<reference evidence="8 9" key="1">
    <citation type="submission" date="2009-06" db="EMBL/GenBank/DDBJ databases">
        <title>The Genome Sequence of Loxodonta africana (African elephant).</title>
        <authorList>
            <person name="Di Palma F."/>
            <person name="Heiman D."/>
            <person name="Young S."/>
            <person name="Johnson J."/>
            <person name="Lander E.S."/>
            <person name="Lindblad-Toh K."/>
        </authorList>
    </citation>
    <scope>NUCLEOTIDE SEQUENCE [LARGE SCALE GENOMIC DNA]</scope>
    <source>
        <strain evidence="8 9">Isolate ISIS603380</strain>
    </source>
</reference>
<feature type="transmembrane region" description="Helical" evidence="6">
    <location>
        <begin position="320"/>
        <end position="340"/>
    </location>
</feature>
<dbReference type="InParanoid" id="G3T614"/>
<evidence type="ECO:0000313" key="9">
    <source>
        <dbReference type="Proteomes" id="UP000007646"/>
    </source>
</evidence>
<dbReference type="GeneTree" id="ENSGT00940000162848"/>
<dbReference type="GO" id="GO:0046814">
    <property type="term" value="P:coreceptor-mediated virion attachment to host cell"/>
    <property type="evidence" value="ECO:0007669"/>
    <property type="project" value="TreeGrafter"/>
</dbReference>
<dbReference type="AlphaFoldDB" id="G3T614"/>
<dbReference type="GO" id="GO:0005925">
    <property type="term" value="C:focal adhesion"/>
    <property type="evidence" value="ECO:0007669"/>
    <property type="project" value="TreeGrafter"/>
</dbReference>
<dbReference type="Proteomes" id="UP000007646">
    <property type="component" value="Unassembled WGS sequence"/>
</dbReference>
<accession>G3T614</accession>
<dbReference type="Pfam" id="PF07686">
    <property type="entry name" value="V-set"/>
    <property type="match status" value="1"/>
</dbReference>
<evidence type="ECO:0000256" key="2">
    <source>
        <dbReference type="ARBA" id="ARBA00022692"/>
    </source>
</evidence>
<evidence type="ECO:0000256" key="5">
    <source>
        <dbReference type="ARBA" id="ARBA00023157"/>
    </source>
</evidence>
<organism evidence="8 9">
    <name type="scientific">Loxodonta africana</name>
    <name type="common">African elephant</name>
    <dbReference type="NCBI Taxonomy" id="9785"/>
    <lineage>
        <taxon>Eukaryota</taxon>
        <taxon>Metazoa</taxon>
        <taxon>Chordata</taxon>
        <taxon>Craniata</taxon>
        <taxon>Vertebrata</taxon>
        <taxon>Euteleostomi</taxon>
        <taxon>Mammalia</taxon>
        <taxon>Eutheria</taxon>
        <taxon>Afrotheria</taxon>
        <taxon>Proboscidea</taxon>
        <taxon>Elephantidae</taxon>
        <taxon>Loxodonta</taxon>
    </lineage>
</organism>
<dbReference type="GO" id="GO:0033005">
    <property type="term" value="P:positive regulation of mast cell activation"/>
    <property type="evidence" value="ECO:0007669"/>
    <property type="project" value="TreeGrafter"/>
</dbReference>
<evidence type="ECO:0000313" key="8">
    <source>
        <dbReference type="Ensembl" id="ENSLAFP00000008923.3"/>
    </source>
</evidence>
<reference evidence="8" key="3">
    <citation type="submission" date="2025-09" db="UniProtKB">
        <authorList>
            <consortium name="Ensembl"/>
        </authorList>
    </citation>
    <scope>IDENTIFICATION</scope>
    <source>
        <strain evidence="8">Isolate ISIS603380</strain>
    </source>
</reference>
<dbReference type="OMA" id="CEVENKH"/>
<dbReference type="InterPro" id="IPR013162">
    <property type="entry name" value="CD80_C2-set"/>
</dbReference>
<dbReference type="PANTHER" id="PTHR47387:SF2">
    <property type="entry name" value="PVR CELL ADHESION MOLECULE"/>
    <property type="match status" value="1"/>
</dbReference>
<dbReference type="SUPFAM" id="SSF48726">
    <property type="entry name" value="Immunoglobulin"/>
    <property type="match status" value="3"/>
</dbReference>
<dbReference type="FunCoup" id="G3T614">
    <property type="interactions" value="25"/>
</dbReference>
<evidence type="ECO:0000256" key="6">
    <source>
        <dbReference type="SAM" id="Phobius"/>
    </source>
</evidence>
<comment type="subcellular location">
    <subcellularLocation>
        <location evidence="1">Membrane</location>
        <topology evidence="1">Single-pass membrane protein</topology>
    </subcellularLocation>
</comment>
<proteinExistence type="predicted"/>
<reference evidence="8" key="2">
    <citation type="submission" date="2025-08" db="UniProtKB">
        <authorList>
            <consortium name="Ensembl"/>
        </authorList>
    </citation>
    <scope>IDENTIFICATION</scope>
    <source>
        <strain evidence="8">Isolate ISIS603380</strain>
    </source>
</reference>
<dbReference type="FunFam" id="2.60.40.10:FF:000711">
    <property type="entry name" value="Nectin cell adhesion molecule 2"/>
    <property type="match status" value="1"/>
</dbReference>
<dbReference type="FunFam" id="2.60.40.10:FF:000619">
    <property type="entry name" value="Nectin cell adhesion molecule 2"/>
    <property type="match status" value="1"/>
</dbReference>
<dbReference type="HOGENOM" id="CLU_029618_0_0_1"/>
<dbReference type="Gene3D" id="2.60.40.10">
    <property type="entry name" value="Immunoglobulins"/>
    <property type="match status" value="3"/>
</dbReference>